<dbReference type="InterPro" id="IPR013078">
    <property type="entry name" value="His_Pase_superF_clade-1"/>
</dbReference>
<dbReference type="AlphaFoldDB" id="A0A3G8ZNY4"/>
<name>A0A3G8ZNY4_9ACTN</name>
<gene>
    <name evidence="1" type="ORF">EH165_13490</name>
</gene>
<reference evidence="1 2" key="1">
    <citation type="submission" date="2018-11" db="EMBL/GenBank/DDBJ databases">
        <authorList>
            <person name="Da X."/>
        </authorList>
    </citation>
    <scope>NUCLEOTIDE SEQUENCE [LARGE SCALE GENOMIC DNA]</scope>
    <source>
        <strain evidence="1 2">S14-144</strain>
    </source>
</reference>
<evidence type="ECO:0000313" key="2">
    <source>
        <dbReference type="Proteomes" id="UP000268084"/>
    </source>
</evidence>
<dbReference type="OrthoDB" id="7502553at2"/>
<dbReference type="KEGG" id="nak:EH165_13490"/>
<evidence type="ECO:0000313" key="1">
    <source>
        <dbReference type="EMBL" id="AZI59009.1"/>
    </source>
</evidence>
<protein>
    <recommendedName>
        <fullName evidence="3">Broad specificity phosphatase PhoE</fullName>
    </recommendedName>
</protein>
<dbReference type="SUPFAM" id="SSF53254">
    <property type="entry name" value="Phosphoglycerate mutase-like"/>
    <property type="match status" value="1"/>
</dbReference>
<dbReference type="InterPro" id="IPR029033">
    <property type="entry name" value="His_PPase_superfam"/>
</dbReference>
<organism evidence="1 2">
    <name type="scientific">Nakamurella antarctica</name>
    <dbReference type="NCBI Taxonomy" id="1902245"/>
    <lineage>
        <taxon>Bacteria</taxon>
        <taxon>Bacillati</taxon>
        <taxon>Actinomycetota</taxon>
        <taxon>Actinomycetes</taxon>
        <taxon>Nakamurellales</taxon>
        <taxon>Nakamurellaceae</taxon>
        <taxon>Nakamurella</taxon>
    </lineage>
</organism>
<dbReference type="RefSeq" id="WP_124799913.1">
    <property type="nucleotide sequence ID" value="NZ_CP034170.1"/>
</dbReference>
<reference evidence="1 2" key="2">
    <citation type="submission" date="2018-12" db="EMBL/GenBank/DDBJ databases">
        <title>Nakamurella antarcticus sp. nov., isolated from Antarctica South Shetland Islands soil.</title>
        <authorList>
            <person name="Peng F."/>
        </authorList>
    </citation>
    <scope>NUCLEOTIDE SEQUENCE [LARGE SCALE GENOMIC DNA]</scope>
    <source>
        <strain evidence="1 2">S14-144</strain>
    </source>
</reference>
<keyword evidence="2" id="KW-1185">Reference proteome</keyword>
<accession>A0A3G8ZNY4</accession>
<proteinExistence type="predicted"/>
<evidence type="ECO:0008006" key="3">
    <source>
        <dbReference type="Google" id="ProtNLM"/>
    </source>
</evidence>
<dbReference type="Gene3D" id="3.40.50.1240">
    <property type="entry name" value="Phosphoglycerate mutase-like"/>
    <property type="match status" value="1"/>
</dbReference>
<sequence>MTVKLQFVAHAATSATTRMAFPAGESLARPELLEGFGIRALTAVCGPEPANVQTSKGLGLQPRVTTELADLQAGTWAGQAWEDLPLELLGPFLAGETPAPQGESLPDVVARVGSWLGEQQWGEGRTVVVASAMVVRASLVALLEMPMTLFHRLDVGPLTTAVLSGKNGRWNLQSLGPLSAGRLSSAR</sequence>
<dbReference type="Proteomes" id="UP000268084">
    <property type="component" value="Chromosome"/>
</dbReference>
<dbReference type="EMBL" id="CP034170">
    <property type="protein sequence ID" value="AZI59009.1"/>
    <property type="molecule type" value="Genomic_DNA"/>
</dbReference>
<dbReference type="Pfam" id="PF00300">
    <property type="entry name" value="His_Phos_1"/>
    <property type="match status" value="1"/>
</dbReference>